<gene>
    <name evidence="1" type="ordered locus">Os03g0305550</name>
    <name evidence="1" type="ORF">OSNPB_030305550</name>
</gene>
<reference evidence="1 2" key="3">
    <citation type="journal article" date="2013" name="Rice">
        <title>Improvement of the Oryza sativa Nipponbare reference genome using next generation sequence and optical map data.</title>
        <authorList>
            <person name="Kawahara Y."/>
            <person name="de la Bastide M."/>
            <person name="Hamilton J.P."/>
            <person name="Kanamori H."/>
            <person name="McCombie W.R."/>
            <person name="Ouyang S."/>
            <person name="Schwartz D.C."/>
            <person name="Tanaka T."/>
            <person name="Wu J."/>
            <person name="Zhou S."/>
            <person name="Childs K.L."/>
            <person name="Davidson R.M."/>
            <person name="Lin H."/>
            <person name="Quesada-Ocampo L."/>
            <person name="Vaillancourt B."/>
            <person name="Sakai H."/>
            <person name="Lee S.S."/>
            <person name="Kim J."/>
            <person name="Numa H."/>
            <person name="Itoh T."/>
            <person name="Buell C.R."/>
            <person name="Matsumoto T."/>
        </authorList>
    </citation>
    <scope>NUCLEOTIDE SEQUENCE [LARGE SCALE GENOMIC DNA]</scope>
    <source>
        <strain evidence="2">cv. Nipponbare</strain>
    </source>
</reference>
<accession>A0A0P0VWG8</accession>
<dbReference type="AlphaFoldDB" id="A0A0P0VWG8"/>
<sequence>MPLLTLQQASRVRIHKLSESWSPWNRSSASGDENPILLVASWGEEDMTRTPAGRTRCGERLYSWRSSGTCASASVFHGICGIS</sequence>
<keyword evidence="2" id="KW-1185">Reference proteome</keyword>
<protein>
    <submittedName>
        <fullName evidence="1">Os03g0305550 protein</fullName>
    </submittedName>
</protein>
<evidence type="ECO:0000313" key="1">
    <source>
        <dbReference type="EMBL" id="BAS83806.1"/>
    </source>
</evidence>
<name>A0A0P0VWG8_ORYSJ</name>
<feature type="non-terminal residue" evidence="1">
    <location>
        <position position="83"/>
    </location>
</feature>
<reference evidence="2" key="1">
    <citation type="journal article" date="2005" name="Nature">
        <title>The map-based sequence of the rice genome.</title>
        <authorList>
            <consortium name="International rice genome sequencing project (IRGSP)"/>
            <person name="Matsumoto T."/>
            <person name="Wu J."/>
            <person name="Kanamori H."/>
            <person name="Katayose Y."/>
            <person name="Fujisawa M."/>
            <person name="Namiki N."/>
            <person name="Mizuno H."/>
            <person name="Yamamoto K."/>
            <person name="Antonio B.A."/>
            <person name="Baba T."/>
            <person name="Sakata K."/>
            <person name="Nagamura Y."/>
            <person name="Aoki H."/>
            <person name="Arikawa K."/>
            <person name="Arita K."/>
            <person name="Bito T."/>
            <person name="Chiden Y."/>
            <person name="Fujitsuka N."/>
            <person name="Fukunaka R."/>
            <person name="Hamada M."/>
            <person name="Harada C."/>
            <person name="Hayashi A."/>
            <person name="Hijishita S."/>
            <person name="Honda M."/>
            <person name="Hosokawa S."/>
            <person name="Ichikawa Y."/>
            <person name="Idonuma A."/>
            <person name="Iijima M."/>
            <person name="Ikeda M."/>
            <person name="Ikeno M."/>
            <person name="Ito K."/>
            <person name="Ito S."/>
            <person name="Ito T."/>
            <person name="Ito Y."/>
            <person name="Ito Y."/>
            <person name="Iwabuchi A."/>
            <person name="Kamiya K."/>
            <person name="Karasawa W."/>
            <person name="Kurita K."/>
            <person name="Katagiri S."/>
            <person name="Kikuta A."/>
            <person name="Kobayashi H."/>
            <person name="Kobayashi N."/>
            <person name="Machita K."/>
            <person name="Maehara T."/>
            <person name="Masukawa M."/>
            <person name="Mizubayashi T."/>
            <person name="Mukai Y."/>
            <person name="Nagasaki H."/>
            <person name="Nagata Y."/>
            <person name="Naito S."/>
            <person name="Nakashima M."/>
            <person name="Nakama Y."/>
            <person name="Nakamichi Y."/>
            <person name="Nakamura M."/>
            <person name="Meguro A."/>
            <person name="Negishi M."/>
            <person name="Ohta I."/>
            <person name="Ohta T."/>
            <person name="Okamoto M."/>
            <person name="Ono N."/>
            <person name="Saji S."/>
            <person name="Sakaguchi M."/>
            <person name="Sakai K."/>
            <person name="Shibata M."/>
            <person name="Shimokawa T."/>
            <person name="Song J."/>
            <person name="Takazaki Y."/>
            <person name="Terasawa K."/>
            <person name="Tsugane M."/>
            <person name="Tsuji K."/>
            <person name="Ueda S."/>
            <person name="Waki K."/>
            <person name="Yamagata H."/>
            <person name="Yamamoto M."/>
            <person name="Yamamoto S."/>
            <person name="Yamane H."/>
            <person name="Yoshiki S."/>
            <person name="Yoshihara R."/>
            <person name="Yukawa K."/>
            <person name="Zhong H."/>
            <person name="Yano M."/>
            <person name="Yuan Q."/>
            <person name="Ouyang S."/>
            <person name="Liu J."/>
            <person name="Jones K.M."/>
            <person name="Gansberger K."/>
            <person name="Moffat K."/>
            <person name="Hill J."/>
            <person name="Bera J."/>
            <person name="Fadrosh D."/>
            <person name="Jin S."/>
            <person name="Johri S."/>
            <person name="Kim M."/>
            <person name="Overton L."/>
            <person name="Reardon M."/>
            <person name="Tsitrin T."/>
            <person name="Vuong H."/>
            <person name="Weaver B."/>
            <person name="Ciecko A."/>
            <person name="Tallon L."/>
            <person name="Jackson J."/>
            <person name="Pai G."/>
            <person name="Aken S.V."/>
            <person name="Utterback T."/>
            <person name="Reidmuller S."/>
            <person name="Feldblyum T."/>
            <person name="Hsiao J."/>
            <person name="Zismann V."/>
            <person name="Iobst S."/>
            <person name="de Vazeille A.R."/>
            <person name="Buell C.R."/>
            <person name="Ying K."/>
            <person name="Li Y."/>
            <person name="Lu T."/>
            <person name="Huang Y."/>
            <person name="Zhao Q."/>
            <person name="Feng Q."/>
            <person name="Zhang L."/>
            <person name="Zhu J."/>
            <person name="Weng Q."/>
            <person name="Mu J."/>
            <person name="Lu Y."/>
            <person name="Fan D."/>
            <person name="Liu Y."/>
            <person name="Guan J."/>
            <person name="Zhang Y."/>
            <person name="Yu S."/>
            <person name="Liu X."/>
            <person name="Zhang Y."/>
            <person name="Hong G."/>
            <person name="Han B."/>
            <person name="Choisne N."/>
            <person name="Demange N."/>
            <person name="Orjeda G."/>
            <person name="Samain S."/>
            <person name="Cattolico L."/>
            <person name="Pelletier E."/>
            <person name="Couloux A."/>
            <person name="Segurens B."/>
            <person name="Wincker P."/>
            <person name="D'Hont A."/>
            <person name="Scarpelli C."/>
            <person name="Weissenbach J."/>
            <person name="Salanoubat M."/>
            <person name="Quetier F."/>
            <person name="Yu Y."/>
            <person name="Kim H.R."/>
            <person name="Rambo T."/>
            <person name="Currie J."/>
            <person name="Collura K."/>
            <person name="Luo M."/>
            <person name="Yang T."/>
            <person name="Ammiraju J.S.S."/>
            <person name="Engler F."/>
            <person name="Soderlund C."/>
            <person name="Wing R.A."/>
            <person name="Palmer L.E."/>
            <person name="de la Bastide M."/>
            <person name="Spiegel L."/>
            <person name="Nascimento L."/>
            <person name="Zutavern T."/>
            <person name="O'Shaughnessy A."/>
            <person name="Dike S."/>
            <person name="Dedhia N."/>
            <person name="Preston R."/>
            <person name="Balija V."/>
            <person name="McCombie W.R."/>
            <person name="Chow T."/>
            <person name="Chen H."/>
            <person name="Chung M."/>
            <person name="Chen C."/>
            <person name="Shaw J."/>
            <person name="Wu H."/>
            <person name="Hsiao K."/>
            <person name="Chao Y."/>
            <person name="Chu M."/>
            <person name="Cheng C."/>
            <person name="Hour A."/>
            <person name="Lee P."/>
            <person name="Lin S."/>
            <person name="Lin Y."/>
            <person name="Liou J."/>
            <person name="Liu S."/>
            <person name="Hsing Y."/>
            <person name="Raghuvanshi S."/>
            <person name="Mohanty A."/>
            <person name="Bharti A.K."/>
            <person name="Gaur A."/>
            <person name="Gupta V."/>
            <person name="Kumar D."/>
            <person name="Ravi V."/>
            <person name="Vij S."/>
            <person name="Kapur A."/>
            <person name="Khurana P."/>
            <person name="Khurana P."/>
            <person name="Khurana J.P."/>
            <person name="Tyagi A.K."/>
            <person name="Gaikwad K."/>
            <person name="Singh A."/>
            <person name="Dalal V."/>
            <person name="Srivastava S."/>
            <person name="Dixit A."/>
            <person name="Pal A.K."/>
            <person name="Ghazi I.A."/>
            <person name="Yadav M."/>
            <person name="Pandit A."/>
            <person name="Bhargava A."/>
            <person name="Sureshbabu K."/>
            <person name="Batra K."/>
            <person name="Sharma T.R."/>
            <person name="Mohapatra T."/>
            <person name="Singh N.K."/>
            <person name="Messing J."/>
            <person name="Nelson A.B."/>
            <person name="Fuks G."/>
            <person name="Kavchok S."/>
            <person name="Keizer G."/>
            <person name="Linton E."/>
            <person name="Llaca V."/>
            <person name="Song R."/>
            <person name="Tanyolac B."/>
            <person name="Young S."/>
            <person name="Ho-Il K."/>
            <person name="Hahn J.H."/>
            <person name="Sangsakoo G."/>
            <person name="Vanavichit A."/>
            <person name="de Mattos Luiz.A.T."/>
            <person name="Zimmer P.D."/>
            <person name="Malone G."/>
            <person name="Dellagostin O."/>
            <person name="de Oliveira A.C."/>
            <person name="Bevan M."/>
            <person name="Bancroft I."/>
            <person name="Minx P."/>
            <person name="Cordum H."/>
            <person name="Wilson R."/>
            <person name="Cheng Z."/>
            <person name="Jin W."/>
            <person name="Jiang J."/>
            <person name="Leong S.A."/>
            <person name="Iwama H."/>
            <person name="Gojobori T."/>
            <person name="Itoh T."/>
            <person name="Niimura Y."/>
            <person name="Fujii Y."/>
            <person name="Habara T."/>
            <person name="Sakai H."/>
            <person name="Sato Y."/>
            <person name="Wilson G."/>
            <person name="Kumar K."/>
            <person name="McCouch S."/>
            <person name="Juretic N."/>
            <person name="Hoen D."/>
            <person name="Wright S."/>
            <person name="Bruskiewich R."/>
            <person name="Bureau T."/>
            <person name="Miyao A."/>
            <person name="Hirochika H."/>
            <person name="Nishikawa T."/>
            <person name="Kadowaki K."/>
            <person name="Sugiura M."/>
            <person name="Burr B."/>
            <person name="Sasaki T."/>
        </authorList>
    </citation>
    <scope>NUCLEOTIDE SEQUENCE [LARGE SCALE GENOMIC DNA]</scope>
    <source>
        <strain evidence="2">cv. Nipponbare</strain>
    </source>
</reference>
<dbReference type="PaxDb" id="39947-A0A0P0VWG8"/>
<dbReference type="EMBL" id="AP014959">
    <property type="protein sequence ID" value="BAS83806.1"/>
    <property type="molecule type" value="Genomic_DNA"/>
</dbReference>
<reference evidence="1 2" key="2">
    <citation type="journal article" date="2013" name="Plant Cell Physiol.">
        <title>Rice Annotation Project Database (RAP-DB): an integrative and interactive database for rice genomics.</title>
        <authorList>
            <person name="Sakai H."/>
            <person name="Lee S.S."/>
            <person name="Tanaka T."/>
            <person name="Numa H."/>
            <person name="Kim J."/>
            <person name="Kawahara Y."/>
            <person name="Wakimoto H."/>
            <person name="Yang C.C."/>
            <person name="Iwamoto M."/>
            <person name="Abe T."/>
            <person name="Yamada Y."/>
            <person name="Muto A."/>
            <person name="Inokuchi H."/>
            <person name="Ikemura T."/>
            <person name="Matsumoto T."/>
            <person name="Sasaki T."/>
            <person name="Itoh T."/>
        </authorList>
    </citation>
    <scope>NUCLEOTIDE SEQUENCE [LARGE SCALE GENOMIC DNA]</scope>
    <source>
        <strain evidence="2">cv. Nipponbare</strain>
    </source>
</reference>
<evidence type="ECO:0000313" key="2">
    <source>
        <dbReference type="Proteomes" id="UP000059680"/>
    </source>
</evidence>
<organism evidence="1 2">
    <name type="scientific">Oryza sativa subsp. japonica</name>
    <name type="common">Rice</name>
    <dbReference type="NCBI Taxonomy" id="39947"/>
    <lineage>
        <taxon>Eukaryota</taxon>
        <taxon>Viridiplantae</taxon>
        <taxon>Streptophyta</taxon>
        <taxon>Embryophyta</taxon>
        <taxon>Tracheophyta</taxon>
        <taxon>Spermatophyta</taxon>
        <taxon>Magnoliopsida</taxon>
        <taxon>Liliopsida</taxon>
        <taxon>Poales</taxon>
        <taxon>Poaceae</taxon>
        <taxon>BOP clade</taxon>
        <taxon>Oryzoideae</taxon>
        <taxon>Oryzeae</taxon>
        <taxon>Oryzinae</taxon>
        <taxon>Oryza</taxon>
        <taxon>Oryza sativa</taxon>
    </lineage>
</organism>
<dbReference type="Proteomes" id="UP000059680">
    <property type="component" value="Chromosome 3"/>
</dbReference>
<dbReference type="Gramene" id="Os03t0305550-00">
    <property type="protein sequence ID" value="Os03t0305550-00"/>
    <property type="gene ID" value="Os03g0305550"/>
</dbReference>
<dbReference type="InParanoid" id="A0A0P0VWG8"/>
<proteinExistence type="predicted"/>